<dbReference type="PANTHER" id="PTHR48078">
    <property type="entry name" value="THREONINE DEHYDRATASE, MITOCHONDRIAL-RELATED"/>
    <property type="match status" value="1"/>
</dbReference>
<dbReference type="InterPro" id="IPR050147">
    <property type="entry name" value="Ser/Thr_Dehydratase"/>
</dbReference>
<evidence type="ECO:0000256" key="1">
    <source>
        <dbReference type="ARBA" id="ARBA00001933"/>
    </source>
</evidence>
<reference evidence="5" key="1">
    <citation type="submission" date="2015-07" db="EMBL/GenBank/DDBJ databases">
        <title>Adaptation to a free-living lifestyle via gene acquisitions in the diplomonad Trepomonas sp. PC1.</title>
        <authorList>
            <person name="Xu F."/>
            <person name="Jerlstrom-Hultqvist J."/>
            <person name="Kolisko M."/>
            <person name="Simpson A.G.B."/>
            <person name="Roger A.J."/>
            <person name="Svard S.G."/>
            <person name="Andersson J.O."/>
        </authorList>
    </citation>
    <scope>NUCLEOTIDE SEQUENCE</scope>
    <source>
        <strain evidence="5">PC1</strain>
    </source>
</reference>
<dbReference type="AlphaFoldDB" id="A0A146K5T9"/>
<dbReference type="EMBL" id="GDID01004346">
    <property type="protein sequence ID" value="JAP92260.1"/>
    <property type="molecule type" value="Transcribed_RNA"/>
</dbReference>
<dbReference type="PANTHER" id="PTHR48078:SF6">
    <property type="entry name" value="L-THREONINE DEHYDRATASE CATABOLIC TDCB"/>
    <property type="match status" value="1"/>
</dbReference>
<protein>
    <submittedName>
        <fullName evidence="5">Threonine synthase</fullName>
    </submittedName>
</protein>
<dbReference type="GO" id="GO:0009097">
    <property type="term" value="P:isoleucine biosynthetic process"/>
    <property type="evidence" value="ECO:0007669"/>
    <property type="project" value="TreeGrafter"/>
</dbReference>
<sequence length="406" mass="43854">NIKELVCSVCGKHFPPQIMYLCDVCGGNVNAEYNIVQKTFLPNVDNYWKYLPLLPLPQSNIPDFLLPVGNTPLMKCQKLAQAYNLSCELFVKDESRNPSGSLKDRASFLMVQMAESQQIPSVITASTGNAGCALACVAASSSKVTATILVPKSAPAGKIAQLLAYGAKVLLVDGCYDDAFNLTSEIALKHGLFNRNTGMNPFTAEGKKTVSFEIFEQMGCPDFVVVSVGDGNIITGVFKGFKNLLEMGLIQKMPKLIGVQSSNSNFFIQVEQQLKQNNITERSQIAKFIHEHKGLKSAPTRADSISAALPSDRVNAFFAVKDTDGQFIEVTDQEILQEIPFVAKNSGIFPEPAASTAFAGLRKMVNVQGKVCVISTGTCLKDVKAVEEQGLKGVVVKTVADVEAVL</sequence>
<evidence type="ECO:0000256" key="2">
    <source>
        <dbReference type="ARBA" id="ARBA00022898"/>
    </source>
</evidence>
<dbReference type="Gene3D" id="3.40.50.1100">
    <property type="match status" value="2"/>
</dbReference>
<dbReference type="SUPFAM" id="SSF53686">
    <property type="entry name" value="Tryptophan synthase beta subunit-like PLP-dependent enzymes"/>
    <property type="match status" value="1"/>
</dbReference>
<dbReference type="Pfam" id="PF00291">
    <property type="entry name" value="PALP"/>
    <property type="match status" value="1"/>
</dbReference>
<dbReference type="GO" id="GO:0004794">
    <property type="term" value="F:threonine deaminase activity"/>
    <property type="evidence" value="ECO:0007669"/>
    <property type="project" value="TreeGrafter"/>
</dbReference>
<evidence type="ECO:0000313" key="5">
    <source>
        <dbReference type="EMBL" id="JAP92260.1"/>
    </source>
</evidence>
<evidence type="ECO:0000259" key="4">
    <source>
        <dbReference type="Pfam" id="PF00291"/>
    </source>
</evidence>
<keyword evidence="2" id="KW-0663">Pyridoxal phosphate</keyword>
<dbReference type="InterPro" id="IPR001926">
    <property type="entry name" value="TrpB-like_PALP"/>
</dbReference>
<accession>A0A146K5T9</accession>
<keyword evidence="3" id="KW-0456">Lyase</keyword>
<name>A0A146K5T9_9EUKA</name>
<proteinExistence type="predicted"/>
<evidence type="ECO:0000256" key="3">
    <source>
        <dbReference type="ARBA" id="ARBA00023239"/>
    </source>
</evidence>
<comment type="cofactor">
    <cofactor evidence="1">
        <name>pyridoxal 5'-phosphate</name>
        <dbReference type="ChEBI" id="CHEBI:597326"/>
    </cofactor>
</comment>
<dbReference type="GO" id="GO:0006567">
    <property type="term" value="P:L-threonine catabolic process"/>
    <property type="evidence" value="ECO:0007669"/>
    <property type="project" value="TreeGrafter"/>
</dbReference>
<feature type="domain" description="Tryptophan synthase beta chain-like PALP" evidence="4">
    <location>
        <begin position="66"/>
        <end position="377"/>
    </location>
</feature>
<organism evidence="5">
    <name type="scientific">Trepomonas sp. PC1</name>
    <dbReference type="NCBI Taxonomy" id="1076344"/>
    <lineage>
        <taxon>Eukaryota</taxon>
        <taxon>Metamonada</taxon>
        <taxon>Diplomonadida</taxon>
        <taxon>Hexamitidae</taxon>
        <taxon>Hexamitinae</taxon>
        <taxon>Trepomonas</taxon>
    </lineage>
</organism>
<gene>
    <name evidence="5" type="ORF">TPC1_15867</name>
</gene>
<dbReference type="InterPro" id="IPR036052">
    <property type="entry name" value="TrpB-like_PALP_sf"/>
</dbReference>
<dbReference type="GO" id="GO:0003941">
    <property type="term" value="F:L-serine ammonia-lyase activity"/>
    <property type="evidence" value="ECO:0007669"/>
    <property type="project" value="TreeGrafter"/>
</dbReference>
<feature type="non-terminal residue" evidence="5">
    <location>
        <position position="406"/>
    </location>
</feature>
<feature type="non-terminal residue" evidence="5">
    <location>
        <position position="1"/>
    </location>
</feature>
<dbReference type="GO" id="GO:0006565">
    <property type="term" value="P:L-serine catabolic process"/>
    <property type="evidence" value="ECO:0007669"/>
    <property type="project" value="TreeGrafter"/>
</dbReference>